<evidence type="ECO:0000256" key="5">
    <source>
        <dbReference type="ARBA" id="ARBA00023002"/>
    </source>
</evidence>
<sequence>MTSTSTLPLDHRPSGEARYANLAARFRPVFDRIAAGALDREQSRTLPFEQVGWLKDAGFTALRVPAEHGGDPVSAEHLFRLLIELAAADSNVAHLLRSHFAFGETAALQPAAFRELWFPRILAGQIFGNAATERSANALGTTSTTLRQEDGRWLLKGKKYYTTGSIFADWVVVMASTAGVEGRQYAVVPAYDPQVSIVDDWDGFGQPLTGTGTAVFNDVPVDAGNILQRQVTSTLEPAFFQLFLLAVLAGIGRAALRDATELVQSRTRTFNTGSGELFRNDPLIQEHVGLLAAKVYAAEAVVTAAARDLDAAVDPALELSPEDAFLRAELAVQQAHVAVPGLVLDAAGALFDVTGASAVSRSKGLDRHWRNARTVATHNPSAFKARSVGDYLVNGTIPTGLHSIGDAPSPAAAASSAPPSSAAPSTSGAIS</sequence>
<dbReference type="Pfam" id="PF02770">
    <property type="entry name" value="Acyl-CoA_dh_M"/>
    <property type="match status" value="1"/>
</dbReference>
<gene>
    <name evidence="17" type="ORF">LJ752_12615</name>
</gene>
<accession>A0ABS8GK00</accession>
<dbReference type="PANTHER" id="PTHR43884">
    <property type="entry name" value="ACYL-COA DEHYDROGENASE"/>
    <property type="match status" value="1"/>
</dbReference>
<comment type="subcellular location">
    <subcellularLocation>
        <location evidence="1">Cytoplasm</location>
    </subcellularLocation>
</comment>
<dbReference type="InterPro" id="IPR006091">
    <property type="entry name" value="Acyl-CoA_Oxase/DH_mid-dom"/>
</dbReference>
<evidence type="ECO:0000256" key="8">
    <source>
        <dbReference type="ARBA" id="ARBA00034317"/>
    </source>
</evidence>
<evidence type="ECO:0000256" key="11">
    <source>
        <dbReference type="ARBA" id="ARBA00047859"/>
    </source>
</evidence>
<evidence type="ECO:0000256" key="1">
    <source>
        <dbReference type="ARBA" id="ARBA00004496"/>
    </source>
</evidence>
<keyword evidence="4" id="KW-0547">Nucleotide-binding</keyword>
<evidence type="ECO:0000256" key="7">
    <source>
        <dbReference type="ARBA" id="ARBA00034307"/>
    </source>
</evidence>
<dbReference type="SUPFAM" id="SSF47203">
    <property type="entry name" value="Acyl-CoA dehydrogenase C-terminal domain-like"/>
    <property type="match status" value="1"/>
</dbReference>
<evidence type="ECO:0000259" key="15">
    <source>
        <dbReference type="Pfam" id="PF02770"/>
    </source>
</evidence>
<dbReference type="Proteomes" id="UP001139168">
    <property type="component" value="Unassembled WGS sequence"/>
</dbReference>
<evidence type="ECO:0000256" key="4">
    <source>
        <dbReference type="ARBA" id="ARBA00022741"/>
    </source>
</evidence>
<feature type="domain" description="Acyl-CoA oxidase/dehydrogenase middle" evidence="15">
    <location>
        <begin position="136"/>
        <end position="219"/>
    </location>
</feature>
<dbReference type="InterPro" id="IPR037069">
    <property type="entry name" value="AcylCoA_DH/ox_N_sf"/>
</dbReference>
<comment type="catalytic activity">
    <reaction evidence="13">
        <text>dibenzothiophene + 2 FMNH2 + 2 O2 = dibenzothiophene 5,5-dioxide + 2 FMN + 2 H2O + 2 H(+)</text>
        <dbReference type="Rhea" id="RHEA:49072"/>
        <dbReference type="ChEBI" id="CHEBI:15377"/>
        <dbReference type="ChEBI" id="CHEBI:15378"/>
        <dbReference type="ChEBI" id="CHEBI:15379"/>
        <dbReference type="ChEBI" id="CHEBI:23681"/>
        <dbReference type="ChEBI" id="CHEBI:57618"/>
        <dbReference type="ChEBI" id="CHEBI:58210"/>
        <dbReference type="ChEBI" id="CHEBI:90356"/>
        <dbReference type="EC" id="1.14.14.21"/>
    </reaction>
</comment>
<dbReference type="SUPFAM" id="SSF56645">
    <property type="entry name" value="Acyl-CoA dehydrogenase NM domain-like"/>
    <property type="match status" value="1"/>
</dbReference>
<dbReference type="EMBL" id="JAJFZQ010000006">
    <property type="protein sequence ID" value="MCC3266880.1"/>
    <property type="molecule type" value="Genomic_DNA"/>
</dbReference>
<keyword evidence="5" id="KW-0560">Oxidoreductase</keyword>
<evidence type="ECO:0000256" key="3">
    <source>
        <dbReference type="ARBA" id="ARBA00022643"/>
    </source>
</evidence>
<evidence type="ECO:0000256" key="10">
    <source>
        <dbReference type="ARBA" id="ARBA00034345"/>
    </source>
</evidence>
<comment type="catalytic activity">
    <reaction evidence="12">
        <text>dibenzothiophene 5-oxide + FMNH2 + O2 = dibenzothiophene 5,5-dioxide + FMN + H2O + H(+)</text>
        <dbReference type="Rhea" id="RHEA:49080"/>
        <dbReference type="ChEBI" id="CHEBI:15377"/>
        <dbReference type="ChEBI" id="CHEBI:15378"/>
        <dbReference type="ChEBI" id="CHEBI:15379"/>
        <dbReference type="ChEBI" id="CHEBI:23683"/>
        <dbReference type="ChEBI" id="CHEBI:57618"/>
        <dbReference type="ChEBI" id="CHEBI:58210"/>
        <dbReference type="ChEBI" id="CHEBI:90356"/>
    </reaction>
</comment>
<keyword evidence="2" id="KW-0285">Flavoprotein</keyword>
<dbReference type="Gene3D" id="2.40.110.10">
    <property type="entry name" value="Butyryl-CoA Dehydrogenase, subunit A, domain 2"/>
    <property type="match status" value="1"/>
</dbReference>
<evidence type="ECO:0000256" key="14">
    <source>
        <dbReference type="SAM" id="MobiDB-lite"/>
    </source>
</evidence>
<dbReference type="InterPro" id="IPR009100">
    <property type="entry name" value="AcylCoA_DH/oxidase_NM_dom_sf"/>
</dbReference>
<comment type="pathway">
    <text evidence="7">Sulfur metabolism; dibenzothiophene degradation.</text>
</comment>
<evidence type="ECO:0000256" key="2">
    <source>
        <dbReference type="ARBA" id="ARBA00022630"/>
    </source>
</evidence>
<name>A0ABS8GK00_9MICC</name>
<keyword evidence="6" id="KW-0503">Monooxygenase</keyword>
<evidence type="ECO:0000313" key="17">
    <source>
        <dbReference type="EMBL" id="MCC3266880.1"/>
    </source>
</evidence>
<evidence type="ECO:0000313" key="18">
    <source>
        <dbReference type="Proteomes" id="UP001139168"/>
    </source>
</evidence>
<comment type="catalytic activity">
    <reaction evidence="11">
        <text>dibenzothiophene + FMNH2 + O2 = dibenzothiophene 5-oxide + FMN + H2O + H(+)</text>
        <dbReference type="Rhea" id="RHEA:49076"/>
        <dbReference type="ChEBI" id="CHEBI:15377"/>
        <dbReference type="ChEBI" id="CHEBI:15378"/>
        <dbReference type="ChEBI" id="CHEBI:15379"/>
        <dbReference type="ChEBI" id="CHEBI:23681"/>
        <dbReference type="ChEBI" id="CHEBI:23683"/>
        <dbReference type="ChEBI" id="CHEBI:57618"/>
        <dbReference type="ChEBI" id="CHEBI:58210"/>
    </reaction>
</comment>
<feature type="compositionally biased region" description="Low complexity" evidence="14">
    <location>
        <begin position="407"/>
        <end position="425"/>
    </location>
</feature>
<feature type="domain" description="Acyl-CoA dehydrogenase C-terminal" evidence="16">
    <location>
        <begin position="246"/>
        <end position="379"/>
    </location>
</feature>
<organism evidence="17 18">
    <name type="scientific">Arthrobacter gengyunqii</name>
    <dbReference type="NCBI Taxonomy" id="2886940"/>
    <lineage>
        <taxon>Bacteria</taxon>
        <taxon>Bacillati</taxon>
        <taxon>Actinomycetota</taxon>
        <taxon>Actinomycetes</taxon>
        <taxon>Micrococcales</taxon>
        <taxon>Micrococcaceae</taxon>
        <taxon>Arthrobacter</taxon>
    </lineage>
</organism>
<keyword evidence="3" id="KW-0288">FMN</keyword>
<dbReference type="Gene3D" id="1.10.540.10">
    <property type="entry name" value="Acyl-CoA dehydrogenase/oxidase, N-terminal domain"/>
    <property type="match status" value="1"/>
</dbReference>
<keyword evidence="18" id="KW-1185">Reference proteome</keyword>
<reference evidence="17" key="1">
    <citation type="submission" date="2021-10" db="EMBL/GenBank/DDBJ databases">
        <title>Novel species in genus Arthrobacter.</title>
        <authorList>
            <person name="Liu Y."/>
        </authorList>
    </citation>
    <scope>NUCLEOTIDE SEQUENCE</scope>
    <source>
        <strain evidence="17">Zg-Y786</strain>
    </source>
</reference>
<dbReference type="RefSeq" id="WP_227891689.1">
    <property type="nucleotide sequence ID" value="NZ_JAJFZQ010000006.1"/>
</dbReference>
<feature type="region of interest" description="Disordered" evidence="14">
    <location>
        <begin position="404"/>
        <end position="431"/>
    </location>
</feature>
<dbReference type="PIRSF" id="PIRSF016578">
    <property type="entry name" value="HsaA"/>
    <property type="match status" value="1"/>
</dbReference>
<evidence type="ECO:0000256" key="6">
    <source>
        <dbReference type="ARBA" id="ARBA00023033"/>
    </source>
</evidence>
<dbReference type="InterPro" id="IPR036250">
    <property type="entry name" value="AcylCo_DH-like_C"/>
</dbReference>
<dbReference type="Gene3D" id="1.20.140.10">
    <property type="entry name" value="Butyryl-CoA Dehydrogenase, subunit A, domain 3"/>
    <property type="match status" value="1"/>
</dbReference>
<dbReference type="InterPro" id="IPR013107">
    <property type="entry name" value="Acyl-CoA_DH_C"/>
</dbReference>
<evidence type="ECO:0000256" key="13">
    <source>
        <dbReference type="ARBA" id="ARBA00049456"/>
    </source>
</evidence>
<evidence type="ECO:0000256" key="12">
    <source>
        <dbReference type="ARBA" id="ARBA00048445"/>
    </source>
</evidence>
<evidence type="ECO:0000256" key="9">
    <source>
        <dbReference type="ARBA" id="ARBA00034328"/>
    </source>
</evidence>
<dbReference type="Pfam" id="PF08028">
    <property type="entry name" value="Acyl-CoA_dh_2"/>
    <property type="match status" value="1"/>
</dbReference>
<dbReference type="InterPro" id="IPR046373">
    <property type="entry name" value="Acyl-CoA_Oxase/DH_mid-dom_sf"/>
</dbReference>
<evidence type="ECO:0000259" key="16">
    <source>
        <dbReference type="Pfam" id="PF08028"/>
    </source>
</evidence>
<comment type="caution">
    <text evidence="17">The sequence shown here is derived from an EMBL/GenBank/DDBJ whole genome shotgun (WGS) entry which is preliminary data.</text>
</comment>
<comment type="similarity">
    <text evidence="8">Belongs to the DszC flavin monooxygenase family.</text>
</comment>
<dbReference type="EC" id="1.14.14.21" evidence="9"/>
<dbReference type="PANTHER" id="PTHR43884:SF12">
    <property type="entry name" value="ISOVALERYL-COA DEHYDROGENASE, MITOCHONDRIAL-RELATED"/>
    <property type="match status" value="1"/>
</dbReference>
<protein>
    <recommendedName>
        <fullName evidence="10">Dibenzothiophene monooxygenase</fullName>
        <ecNumber evidence="9">1.14.14.21</ecNumber>
    </recommendedName>
</protein>
<proteinExistence type="inferred from homology"/>